<gene>
    <name evidence="2" type="ORF">GMDG_00516</name>
</gene>
<dbReference type="Pfam" id="PF13489">
    <property type="entry name" value="Methyltransf_23"/>
    <property type="match status" value="1"/>
</dbReference>
<evidence type="ECO:0000313" key="3">
    <source>
        <dbReference type="Proteomes" id="UP000011064"/>
    </source>
</evidence>
<name>L8G5P3_PSED2</name>
<proteinExistence type="predicted"/>
<protein>
    <submittedName>
        <fullName evidence="2">Uncharacterized protein</fullName>
    </submittedName>
</protein>
<dbReference type="InterPro" id="IPR029063">
    <property type="entry name" value="SAM-dependent_MTases_sf"/>
</dbReference>
<dbReference type="Proteomes" id="UP000011064">
    <property type="component" value="Unassembled WGS sequence"/>
</dbReference>
<dbReference type="PANTHER" id="PTHR42912:SF83">
    <property type="entry name" value="METHYLTRANSFERASE TYPE 11 DOMAIN-CONTAINING PROTEIN"/>
    <property type="match status" value="1"/>
</dbReference>
<feature type="region of interest" description="Disordered" evidence="1">
    <location>
        <begin position="40"/>
        <end position="84"/>
    </location>
</feature>
<organism evidence="2 3">
    <name type="scientific">Pseudogymnoascus destructans (strain ATCC MYA-4855 / 20631-21)</name>
    <name type="common">Bat white-nose syndrome fungus</name>
    <name type="synonym">Geomyces destructans</name>
    <dbReference type="NCBI Taxonomy" id="658429"/>
    <lineage>
        <taxon>Eukaryota</taxon>
        <taxon>Fungi</taxon>
        <taxon>Dikarya</taxon>
        <taxon>Ascomycota</taxon>
        <taxon>Pezizomycotina</taxon>
        <taxon>Leotiomycetes</taxon>
        <taxon>Thelebolales</taxon>
        <taxon>Thelebolaceae</taxon>
        <taxon>Pseudogymnoascus</taxon>
    </lineage>
</organism>
<keyword evidence="3" id="KW-1185">Reference proteome</keyword>
<dbReference type="SUPFAM" id="SSF53335">
    <property type="entry name" value="S-adenosyl-L-methionine-dependent methyltransferases"/>
    <property type="match status" value="1"/>
</dbReference>
<evidence type="ECO:0000313" key="2">
    <source>
        <dbReference type="EMBL" id="ELR08452.1"/>
    </source>
</evidence>
<accession>L8G5P3</accession>
<dbReference type="OrthoDB" id="416496at2759"/>
<dbReference type="PANTHER" id="PTHR42912">
    <property type="entry name" value="METHYLTRANSFERASE"/>
    <property type="match status" value="1"/>
</dbReference>
<dbReference type="HOGENOM" id="CLU_037990_3_2_1"/>
<dbReference type="AlphaFoldDB" id="L8G5P3"/>
<dbReference type="EMBL" id="GL573173">
    <property type="protein sequence ID" value="ELR08452.1"/>
    <property type="molecule type" value="Genomic_DNA"/>
</dbReference>
<dbReference type="InterPro" id="IPR050508">
    <property type="entry name" value="Methyltransf_Superfamily"/>
</dbReference>
<evidence type="ECO:0000256" key="1">
    <source>
        <dbReference type="SAM" id="MobiDB-lite"/>
    </source>
</evidence>
<dbReference type="InParanoid" id="L8G5P3"/>
<dbReference type="STRING" id="658429.L8G5P3"/>
<reference evidence="3" key="1">
    <citation type="submission" date="2010-09" db="EMBL/GenBank/DDBJ databases">
        <title>The genome sequence of Geomyces destructans 20631-21.</title>
        <authorList>
            <consortium name="The Broad Institute Genome Sequencing Platform"/>
            <person name="Cuomo C.A."/>
            <person name="Blehert D.S."/>
            <person name="Lorch J.M."/>
            <person name="Young S.K."/>
            <person name="Zeng Q."/>
            <person name="Gargeya S."/>
            <person name="Fitzgerald M."/>
            <person name="Haas B."/>
            <person name="Abouelleil A."/>
            <person name="Alvarado L."/>
            <person name="Arachchi H.M."/>
            <person name="Berlin A."/>
            <person name="Brown A."/>
            <person name="Chapman S.B."/>
            <person name="Chen Z."/>
            <person name="Dunbar C."/>
            <person name="Freedman E."/>
            <person name="Gearin G."/>
            <person name="Gellesch M."/>
            <person name="Goldberg J."/>
            <person name="Griggs A."/>
            <person name="Gujja S."/>
            <person name="Heiman D."/>
            <person name="Howarth C."/>
            <person name="Larson L."/>
            <person name="Lui A."/>
            <person name="MacDonald P.J.P."/>
            <person name="Montmayeur A."/>
            <person name="Murphy C."/>
            <person name="Neiman D."/>
            <person name="Pearson M."/>
            <person name="Priest M."/>
            <person name="Roberts A."/>
            <person name="Saif S."/>
            <person name="Shea T."/>
            <person name="Shenoy N."/>
            <person name="Sisk P."/>
            <person name="Stolte C."/>
            <person name="Sykes S."/>
            <person name="Wortman J."/>
            <person name="Nusbaum C."/>
            <person name="Birren B."/>
        </authorList>
    </citation>
    <scope>NUCLEOTIDE SEQUENCE [LARGE SCALE GENOMIC DNA]</scope>
    <source>
        <strain evidence="3">ATCC MYA-4855 / 20631-21</strain>
    </source>
</reference>
<feature type="compositionally biased region" description="Pro residues" evidence="1">
    <location>
        <begin position="55"/>
        <end position="66"/>
    </location>
</feature>
<dbReference type="VEuPathDB" id="FungiDB:GMDG_00516"/>
<dbReference type="Gene3D" id="3.40.50.150">
    <property type="entry name" value="Vaccinia Virus protein VP39"/>
    <property type="match status" value="1"/>
</dbReference>
<dbReference type="GO" id="GO:0008168">
    <property type="term" value="F:methyltransferase activity"/>
    <property type="evidence" value="ECO:0007669"/>
    <property type="project" value="TreeGrafter"/>
</dbReference>
<sequence>MKAPTVPLLRFLAGTTPSTCRQCAPKTYIKRLSTSAPLRAKWTKPNVSKKVKPLPYSPPRKPPPKQSNPTAANSPPAPPNPMRHRTLPLLLGSLTAFTLAGYSSYIYVTYRRATSSPSSSSHSVPLDVSERYNDIATEFDGDVEWMEWSMGLLKLRKEMASKARGAMIAVAREKFSREHPGVRGVQWVVQDASLPLPPPPSSSSPTSSAPEKYDTILQTMGLCSTPHPAALLLNLSNHLAPGGRILLLEHGRGYWGWLNNILDALAPGHAERFGCWWNREVGGILEEVEKGGLRVVEVRRRNWGDYLVA</sequence>